<evidence type="ECO:0000256" key="1">
    <source>
        <dbReference type="SAM" id="MobiDB-lite"/>
    </source>
</evidence>
<protein>
    <recommendedName>
        <fullName evidence="3">Apple domain-containing protein</fullName>
    </recommendedName>
</protein>
<dbReference type="PANTHER" id="PTHR46873">
    <property type="entry name" value="EXPRESSED PROTEIN"/>
    <property type="match status" value="1"/>
</dbReference>
<keyword evidence="2" id="KW-0732">Signal</keyword>
<feature type="domain" description="Apple" evidence="3">
    <location>
        <begin position="218"/>
        <end position="275"/>
    </location>
</feature>
<organism evidence="4 5">
    <name type="scientific">Gonium pectorale</name>
    <name type="common">Green alga</name>
    <dbReference type="NCBI Taxonomy" id="33097"/>
    <lineage>
        <taxon>Eukaryota</taxon>
        <taxon>Viridiplantae</taxon>
        <taxon>Chlorophyta</taxon>
        <taxon>core chlorophytes</taxon>
        <taxon>Chlorophyceae</taxon>
        <taxon>CS clade</taxon>
        <taxon>Chlamydomonadales</taxon>
        <taxon>Volvocaceae</taxon>
        <taxon>Gonium</taxon>
    </lineage>
</organism>
<dbReference type="EMBL" id="LSYV01000061">
    <property type="protein sequence ID" value="KXZ44987.1"/>
    <property type="molecule type" value="Genomic_DNA"/>
</dbReference>
<feature type="domain" description="Apple" evidence="3">
    <location>
        <begin position="63"/>
        <end position="113"/>
    </location>
</feature>
<evidence type="ECO:0000313" key="5">
    <source>
        <dbReference type="Proteomes" id="UP000075714"/>
    </source>
</evidence>
<comment type="caution">
    <text evidence="4">The sequence shown here is derived from an EMBL/GenBank/DDBJ whole genome shotgun (WGS) entry which is preliminary data.</text>
</comment>
<feature type="region of interest" description="Disordered" evidence="1">
    <location>
        <begin position="119"/>
        <end position="148"/>
    </location>
</feature>
<evidence type="ECO:0000256" key="2">
    <source>
        <dbReference type="SAM" id="SignalP"/>
    </source>
</evidence>
<dbReference type="AlphaFoldDB" id="A0A150G565"/>
<evidence type="ECO:0000259" key="3">
    <source>
        <dbReference type="Pfam" id="PF14295"/>
    </source>
</evidence>
<accession>A0A150G565</accession>
<evidence type="ECO:0000313" key="4">
    <source>
        <dbReference type="EMBL" id="KXZ44987.1"/>
    </source>
</evidence>
<reference evidence="5" key="1">
    <citation type="journal article" date="2016" name="Nat. Commun.">
        <title>The Gonium pectorale genome demonstrates co-option of cell cycle regulation during the evolution of multicellularity.</title>
        <authorList>
            <person name="Hanschen E.R."/>
            <person name="Marriage T.N."/>
            <person name="Ferris P.J."/>
            <person name="Hamaji T."/>
            <person name="Toyoda A."/>
            <person name="Fujiyama A."/>
            <person name="Neme R."/>
            <person name="Noguchi H."/>
            <person name="Minakuchi Y."/>
            <person name="Suzuki M."/>
            <person name="Kawai-Toyooka H."/>
            <person name="Smith D.R."/>
            <person name="Sparks H."/>
            <person name="Anderson J."/>
            <person name="Bakaric R."/>
            <person name="Luria V."/>
            <person name="Karger A."/>
            <person name="Kirschner M.W."/>
            <person name="Durand P.M."/>
            <person name="Michod R.E."/>
            <person name="Nozaki H."/>
            <person name="Olson B.J."/>
        </authorList>
    </citation>
    <scope>NUCLEOTIDE SEQUENCE [LARGE SCALE GENOMIC DNA]</scope>
    <source>
        <strain evidence="5">NIES-2863</strain>
    </source>
</reference>
<feature type="compositionally biased region" description="Polar residues" evidence="1">
    <location>
        <begin position="134"/>
        <end position="144"/>
    </location>
</feature>
<dbReference type="Proteomes" id="UP000075714">
    <property type="component" value="Unassembled WGS sequence"/>
</dbReference>
<dbReference type="Gene3D" id="3.50.4.10">
    <property type="entry name" value="Hepatocyte Growth Factor"/>
    <property type="match status" value="2"/>
</dbReference>
<name>A0A150G565_GONPE</name>
<dbReference type="OrthoDB" id="532449at2759"/>
<feature type="signal peptide" evidence="2">
    <location>
        <begin position="1"/>
        <end position="29"/>
    </location>
</feature>
<gene>
    <name evidence="4" type="ORF">GPECTOR_60g766</name>
</gene>
<dbReference type="PANTHER" id="PTHR46873:SF1">
    <property type="entry name" value="EXPRESSED PROTEIN"/>
    <property type="match status" value="1"/>
</dbReference>
<feature type="chain" id="PRO_5007561902" description="Apple domain-containing protein" evidence="2">
    <location>
        <begin position="30"/>
        <end position="305"/>
    </location>
</feature>
<sequence>MFNHCAVCGRVLLLAFLATAGCGTRLARGAPAADGGAPVTAAAVAVANRDVEGSVVVDANDPPFYTQSAADCRNACTTTQGCNLWTYCAAVDGCRSGNDPSPDARKFRQCWLKYDKPPSGGGRGAWPRAKNARDQSSGWLSGTTERGVADDAGRDHGYSRCSCKADYVRSGSRFKGVCSPSDNGYGASCPVDTDCQSPPSDNSDSCPTPQRCAVLLDTDLEGKALNNGDFTYTDSPEACCALCAGKQGCNIWTWCGSSQGCNGGQLFRFRQCWLKAGDPTSPAPKGGYGSAPGWLSGVRLAWLPA</sequence>
<dbReference type="Pfam" id="PF14295">
    <property type="entry name" value="PAN_4"/>
    <property type="match status" value="2"/>
</dbReference>
<dbReference type="InterPro" id="IPR003609">
    <property type="entry name" value="Pan_app"/>
</dbReference>
<keyword evidence="5" id="KW-1185">Reference proteome</keyword>
<proteinExistence type="predicted"/>